<proteinExistence type="predicted"/>
<dbReference type="InterPro" id="IPR014352">
    <property type="entry name" value="FERM/acyl-CoA-bd_prot_sf"/>
</dbReference>
<sequence length="120" mass="14013">MTTSAEQRFEAAVRVIRALPKSGHYKPTDELRLQFYAYYKQATDGPNTTKKPAFYDLVGKYKWEAWSRLGDTSREEAMEGYVRVFVESLKNMMVAEEDRDVFEPLAPFKEYLPDQSQQEV</sequence>
<dbReference type="AlphaFoldDB" id="A0A7R9QN76"/>
<keyword evidence="4" id="KW-1185">Reference proteome</keyword>
<dbReference type="GO" id="GO:0019915">
    <property type="term" value="P:lipid storage"/>
    <property type="evidence" value="ECO:0007669"/>
    <property type="project" value="UniProtKB-ARBA"/>
</dbReference>
<accession>A0A7R9QN76</accession>
<dbReference type="Proteomes" id="UP000728032">
    <property type="component" value="Unassembled WGS sequence"/>
</dbReference>
<feature type="domain" description="ACB" evidence="2">
    <location>
        <begin position="5"/>
        <end position="95"/>
    </location>
</feature>
<dbReference type="PANTHER" id="PTHR23310:SF77">
    <property type="entry name" value="LD25952P"/>
    <property type="match status" value="1"/>
</dbReference>
<dbReference type="FunFam" id="1.20.80.10:FF:000010">
    <property type="entry name" value="Acyl-CoA-binding domain-containing protein 5"/>
    <property type="match status" value="1"/>
</dbReference>
<keyword evidence="1" id="KW-0446">Lipid-binding</keyword>
<organism evidence="3">
    <name type="scientific">Oppiella nova</name>
    <dbReference type="NCBI Taxonomy" id="334625"/>
    <lineage>
        <taxon>Eukaryota</taxon>
        <taxon>Metazoa</taxon>
        <taxon>Ecdysozoa</taxon>
        <taxon>Arthropoda</taxon>
        <taxon>Chelicerata</taxon>
        <taxon>Arachnida</taxon>
        <taxon>Acari</taxon>
        <taxon>Acariformes</taxon>
        <taxon>Sarcoptiformes</taxon>
        <taxon>Oribatida</taxon>
        <taxon>Brachypylina</taxon>
        <taxon>Oppioidea</taxon>
        <taxon>Oppiidae</taxon>
        <taxon>Oppiella</taxon>
    </lineage>
</organism>
<evidence type="ECO:0000259" key="2">
    <source>
        <dbReference type="PROSITE" id="PS51228"/>
    </source>
</evidence>
<evidence type="ECO:0000256" key="1">
    <source>
        <dbReference type="ARBA" id="ARBA00023121"/>
    </source>
</evidence>
<dbReference type="PRINTS" id="PR00689">
    <property type="entry name" value="ACOABINDINGP"/>
</dbReference>
<dbReference type="GO" id="GO:0006631">
    <property type="term" value="P:fatty acid metabolic process"/>
    <property type="evidence" value="ECO:0007669"/>
    <property type="project" value="TreeGrafter"/>
</dbReference>
<protein>
    <recommendedName>
        <fullName evidence="2">ACB domain-containing protein</fullName>
    </recommendedName>
</protein>
<dbReference type="EMBL" id="OC920177">
    <property type="protein sequence ID" value="CAD7652267.1"/>
    <property type="molecule type" value="Genomic_DNA"/>
</dbReference>
<dbReference type="PANTHER" id="PTHR23310">
    <property type="entry name" value="ACYL-COA-BINDING PROTEIN, ACBP"/>
    <property type="match status" value="1"/>
</dbReference>
<dbReference type="GO" id="GO:0005737">
    <property type="term" value="C:cytoplasm"/>
    <property type="evidence" value="ECO:0007669"/>
    <property type="project" value="TreeGrafter"/>
</dbReference>
<dbReference type="OrthoDB" id="71307at2759"/>
<dbReference type="InterPro" id="IPR035984">
    <property type="entry name" value="Acyl-CoA-binding_sf"/>
</dbReference>
<dbReference type="PROSITE" id="PS51228">
    <property type="entry name" value="ACB_2"/>
    <property type="match status" value="1"/>
</dbReference>
<dbReference type="InterPro" id="IPR000582">
    <property type="entry name" value="Acyl-CoA-binding_protein"/>
</dbReference>
<dbReference type="SUPFAM" id="SSF47027">
    <property type="entry name" value="Acyl-CoA binding protein"/>
    <property type="match status" value="1"/>
</dbReference>
<gene>
    <name evidence="3" type="ORF">ONB1V03_LOCUS8931</name>
</gene>
<name>A0A7R9QN76_9ACAR</name>
<evidence type="ECO:0000313" key="3">
    <source>
        <dbReference type="EMBL" id="CAD7652267.1"/>
    </source>
</evidence>
<dbReference type="EMBL" id="CAJPVJ010005352">
    <property type="protein sequence ID" value="CAG2169454.1"/>
    <property type="molecule type" value="Genomic_DNA"/>
</dbReference>
<dbReference type="GO" id="GO:0000062">
    <property type="term" value="F:fatty-acyl-CoA binding"/>
    <property type="evidence" value="ECO:0007669"/>
    <property type="project" value="InterPro"/>
</dbReference>
<dbReference type="Pfam" id="PF00887">
    <property type="entry name" value="ACBP"/>
    <property type="match status" value="1"/>
</dbReference>
<dbReference type="Gene3D" id="1.20.80.10">
    <property type="match status" value="1"/>
</dbReference>
<reference evidence="3" key="1">
    <citation type="submission" date="2020-11" db="EMBL/GenBank/DDBJ databases">
        <authorList>
            <person name="Tran Van P."/>
        </authorList>
    </citation>
    <scope>NUCLEOTIDE SEQUENCE</scope>
</reference>
<evidence type="ECO:0000313" key="4">
    <source>
        <dbReference type="Proteomes" id="UP000728032"/>
    </source>
</evidence>